<dbReference type="PROSITE" id="PS00135">
    <property type="entry name" value="TRYPSIN_SER"/>
    <property type="match status" value="1"/>
</dbReference>
<keyword evidence="1 8" id="KW-0645">Protease</keyword>
<sequence length="480" mass="51502">MAAPDMVSEAVAPAEPNPRGPEIVTMGENDPPAAEAPFSFRSLFGLDDLKISPVAPDADAVAAQILSLLPLKFFPIMVIGIIALILALAIGLGIHFDCSGKYRCRSSFKCIDLTARCDGVPDCRDGEDEYRCVRVSGQNAVLQVFTAAAWRTVCSDDWKGHHANVACAQLGFPSSSHCTPVFSHSRPFWALFLGCELCEGSRLSGRGGSVAVTAGSPERSVGSTPSPCSLSVVCGLRMGYSSRIVGGNVSSLMQWPWQASLQFQGYHLCGGSVITPLWIVTAAHCVYDLYLPKSWTIQVGLVSLLDSPAPSHLVEKIIYHSKYKPKRLGHDIALMKLAGPLTFSETIQPVCLPNSEENFPDGKLCWTSGWGAIEDGGDASPVLNHAAVPLISNKICNHRDVYGGIISPSMLCAGYLKGGVDSCQGDSGGPLVCQERRVWKLVGATSFGIGCADVNKPGVYTRVTSFLDWIHEQMERDLRT</sequence>
<dbReference type="InterPro" id="IPR018114">
    <property type="entry name" value="TRYPSIN_HIS"/>
</dbReference>
<evidence type="ECO:0000256" key="5">
    <source>
        <dbReference type="ARBA" id="ARBA00023180"/>
    </source>
</evidence>
<dbReference type="CDD" id="cd00112">
    <property type="entry name" value="LDLa"/>
    <property type="match status" value="1"/>
</dbReference>
<dbReference type="GeneTree" id="ENSGT00940000158589"/>
<dbReference type="SUPFAM" id="SSF57424">
    <property type="entry name" value="LDL receptor-like module"/>
    <property type="match status" value="1"/>
</dbReference>
<dbReference type="PROSITE" id="PS50240">
    <property type="entry name" value="TRYPSIN_DOM"/>
    <property type="match status" value="1"/>
</dbReference>
<feature type="disulfide bond" evidence="6">
    <location>
        <begin position="117"/>
        <end position="132"/>
    </location>
</feature>
<dbReference type="AlphaFoldDB" id="A0A452VNV7"/>
<dbReference type="FunFam" id="2.40.10.10:FF:000003">
    <property type="entry name" value="Transmembrane serine protease 3"/>
    <property type="match status" value="1"/>
</dbReference>
<keyword evidence="2 8" id="KW-0378">Hydrolase</keyword>
<keyword evidence="3 8" id="KW-0720">Serine protease</keyword>
<dbReference type="SMART" id="SM00202">
    <property type="entry name" value="SR"/>
    <property type="match status" value="1"/>
</dbReference>
<dbReference type="PANTHER" id="PTHR24252:SF27">
    <property type="entry name" value="TRANSMEMBRANE PROTEASE SERINE 3-LIKE"/>
    <property type="match status" value="1"/>
</dbReference>
<dbReference type="Pfam" id="PF00057">
    <property type="entry name" value="Ldl_recept_a"/>
    <property type="match status" value="1"/>
</dbReference>
<dbReference type="InterPro" id="IPR036055">
    <property type="entry name" value="LDL_receptor-like_sf"/>
</dbReference>
<feature type="transmembrane region" description="Helical" evidence="10">
    <location>
        <begin position="73"/>
        <end position="96"/>
    </location>
</feature>
<keyword evidence="5" id="KW-0325">Glycoprotein</keyword>
<dbReference type="Pfam" id="PF00089">
    <property type="entry name" value="Trypsin"/>
    <property type="match status" value="1"/>
</dbReference>
<dbReference type="GO" id="GO:0006883">
    <property type="term" value="P:intracellular sodium ion homeostasis"/>
    <property type="evidence" value="ECO:0007669"/>
    <property type="project" value="Ensembl"/>
</dbReference>
<dbReference type="SUPFAM" id="SSF56487">
    <property type="entry name" value="SRCR-like"/>
    <property type="match status" value="1"/>
</dbReference>
<dbReference type="PROSITE" id="PS01209">
    <property type="entry name" value="LDLRA_1"/>
    <property type="match status" value="1"/>
</dbReference>
<dbReference type="GO" id="GO:0043025">
    <property type="term" value="C:neuronal cell body"/>
    <property type="evidence" value="ECO:0007669"/>
    <property type="project" value="Ensembl"/>
</dbReference>
<reference evidence="13" key="1">
    <citation type="submission" date="2019-03" db="UniProtKB">
        <authorList>
            <consortium name="Ensembl"/>
        </authorList>
    </citation>
    <scope>IDENTIFICATION</scope>
</reference>
<keyword evidence="4 6" id="KW-1015">Disulfide bond</keyword>
<evidence type="ECO:0000256" key="1">
    <source>
        <dbReference type="ARBA" id="ARBA00022670"/>
    </source>
</evidence>
<dbReference type="GO" id="GO:0007605">
    <property type="term" value="P:sensory perception of sound"/>
    <property type="evidence" value="ECO:0007669"/>
    <property type="project" value="Ensembl"/>
</dbReference>
<evidence type="ECO:0000256" key="7">
    <source>
        <dbReference type="PROSITE-ProRule" id="PRU00196"/>
    </source>
</evidence>
<dbReference type="GO" id="GO:0006508">
    <property type="term" value="P:proteolysis"/>
    <property type="evidence" value="ECO:0007669"/>
    <property type="project" value="UniProtKB-KW"/>
</dbReference>
<dbReference type="PROSITE" id="PS50068">
    <property type="entry name" value="LDLRA_2"/>
    <property type="match status" value="1"/>
</dbReference>
<dbReference type="InterPro" id="IPR023415">
    <property type="entry name" value="LDLR_class-A_CS"/>
</dbReference>
<name>A0A452VNV7_URSMA</name>
<dbReference type="Gene3D" id="4.10.400.10">
    <property type="entry name" value="Low-density Lipoprotein Receptor"/>
    <property type="match status" value="1"/>
</dbReference>
<dbReference type="PRINTS" id="PR00722">
    <property type="entry name" value="CHYMOTRYPSIN"/>
</dbReference>
<feature type="region of interest" description="Disordered" evidence="9">
    <location>
        <begin position="1"/>
        <end position="28"/>
    </location>
</feature>
<comment type="caution">
    <text evidence="7">Lacks conserved residue(s) required for the propagation of feature annotation.</text>
</comment>
<keyword evidence="10" id="KW-1133">Transmembrane helix</keyword>
<evidence type="ECO:0000256" key="10">
    <source>
        <dbReference type="SAM" id="Phobius"/>
    </source>
</evidence>
<dbReference type="Gene3D" id="3.10.250.10">
    <property type="entry name" value="SRCR-like domain"/>
    <property type="match status" value="1"/>
</dbReference>
<evidence type="ECO:0000313" key="13">
    <source>
        <dbReference type="Ensembl" id="ENSUMAP00000035533"/>
    </source>
</evidence>
<dbReference type="SMART" id="SM00020">
    <property type="entry name" value="Tryp_SPc"/>
    <property type="match status" value="1"/>
</dbReference>
<evidence type="ECO:0000259" key="11">
    <source>
        <dbReference type="PROSITE" id="PS50240"/>
    </source>
</evidence>
<evidence type="ECO:0000256" key="8">
    <source>
        <dbReference type="RuleBase" id="RU363034"/>
    </source>
</evidence>
<dbReference type="OMA" id="FNEMTQP"/>
<dbReference type="GO" id="GO:0004252">
    <property type="term" value="F:serine-type endopeptidase activity"/>
    <property type="evidence" value="ECO:0007669"/>
    <property type="project" value="InterPro"/>
</dbReference>
<dbReference type="CDD" id="cd00190">
    <property type="entry name" value="Tryp_SPc"/>
    <property type="match status" value="1"/>
</dbReference>
<dbReference type="PROSITE" id="PS00134">
    <property type="entry name" value="TRYPSIN_HIS"/>
    <property type="match status" value="1"/>
</dbReference>
<dbReference type="InterPro" id="IPR001314">
    <property type="entry name" value="Peptidase_S1A"/>
</dbReference>
<evidence type="ECO:0000256" key="3">
    <source>
        <dbReference type="ARBA" id="ARBA00022825"/>
    </source>
</evidence>
<protein>
    <submittedName>
        <fullName evidence="13">Transmembrane serine protease 3</fullName>
    </submittedName>
</protein>
<dbReference type="InterPro" id="IPR001254">
    <property type="entry name" value="Trypsin_dom"/>
</dbReference>
<organism evidence="13">
    <name type="scientific">Ursus maritimus</name>
    <name type="common">Polar bear</name>
    <name type="synonym">Thalarctos maritimus</name>
    <dbReference type="NCBI Taxonomy" id="29073"/>
    <lineage>
        <taxon>Eukaryota</taxon>
        <taxon>Metazoa</taxon>
        <taxon>Chordata</taxon>
        <taxon>Craniata</taxon>
        <taxon>Vertebrata</taxon>
        <taxon>Euteleostomi</taxon>
        <taxon>Mammalia</taxon>
        <taxon>Eutheria</taxon>
        <taxon>Laurasiatheria</taxon>
        <taxon>Carnivora</taxon>
        <taxon>Caniformia</taxon>
        <taxon>Ursidae</taxon>
        <taxon>Ursus</taxon>
    </lineage>
</organism>
<dbReference type="InterPro" id="IPR001190">
    <property type="entry name" value="SRCR"/>
</dbReference>
<dbReference type="PROSITE" id="PS50287">
    <property type="entry name" value="SRCR_2"/>
    <property type="match status" value="1"/>
</dbReference>
<dbReference type="GO" id="GO:0005789">
    <property type="term" value="C:endoplasmic reticulum membrane"/>
    <property type="evidence" value="ECO:0007669"/>
    <property type="project" value="Ensembl"/>
</dbReference>
<proteinExistence type="predicted"/>
<evidence type="ECO:0000256" key="6">
    <source>
        <dbReference type="PROSITE-ProRule" id="PRU00124"/>
    </source>
</evidence>
<gene>
    <name evidence="13" type="primary">TMPRSS3</name>
</gene>
<feature type="domain" description="Peptidase S1" evidence="11">
    <location>
        <begin position="244"/>
        <end position="475"/>
    </location>
</feature>
<dbReference type="InterPro" id="IPR043504">
    <property type="entry name" value="Peptidase_S1_PA_chymotrypsin"/>
</dbReference>
<dbReference type="Ensembl" id="ENSUMAT00000042033.1">
    <property type="protein sequence ID" value="ENSUMAP00000035533.1"/>
    <property type="gene ID" value="ENSUMAG00000025544.1"/>
</dbReference>
<dbReference type="PANTHER" id="PTHR24252">
    <property type="entry name" value="ACROSIN-RELATED"/>
    <property type="match status" value="1"/>
</dbReference>
<dbReference type="SUPFAM" id="SSF50494">
    <property type="entry name" value="Trypsin-like serine proteases"/>
    <property type="match status" value="1"/>
</dbReference>
<accession>A0A452VNV7</accession>
<dbReference type="InterPro" id="IPR009003">
    <property type="entry name" value="Peptidase_S1_PA"/>
</dbReference>
<dbReference type="InterPro" id="IPR033116">
    <property type="entry name" value="TRYPSIN_SER"/>
</dbReference>
<dbReference type="GO" id="GO:0017080">
    <property type="term" value="F:sodium channel regulator activity"/>
    <property type="evidence" value="ECO:0007669"/>
    <property type="project" value="Ensembl"/>
</dbReference>
<dbReference type="SMART" id="SM00192">
    <property type="entry name" value="LDLa"/>
    <property type="match status" value="1"/>
</dbReference>
<dbReference type="InterPro" id="IPR036772">
    <property type="entry name" value="SRCR-like_dom_sf"/>
</dbReference>
<keyword evidence="10" id="KW-0472">Membrane</keyword>
<evidence type="ECO:0000256" key="4">
    <source>
        <dbReference type="ARBA" id="ARBA00023157"/>
    </source>
</evidence>
<dbReference type="InterPro" id="IPR002172">
    <property type="entry name" value="LDrepeatLR_classA_rpt"/>
</dbReference>
<feature type="disulfide bond" evidence="6">
    <location>
        <begin position="98"/>
        <end position="110"/>
    </location>
</feature>
<evidence type="ECO:0000256" key="9">
    <source>
        <dbReference type="SAM" id="MobiDB-lite"/>
    </source>
</evidence>
<dbReference type="Pfam" id="PF15494">
    <property type="entry name" value="SRCR_2"/>
    <property type="match status" value="1"/>
</dbReference>
<dbReference type="Gene3D" id="2.40.10.10">
    <property type="entry name" value="Trypsin-like serine proteases"/>
    <property type="match status" value="1"/>
</dbReference>
<feature type="domain" description="SRCR" evidence="12">
    <location>
        <begin position="130"/>
        <end position="235"/>
    </location>
</feature>
<evidence type="ECO:0000256" key="2">
    <source>
        <dbReference type="ARBA" id="ARBA00022801"/>
    </source>
</evidence>
<evidence type="ECO:0000259" key="12">
    <source>
        <dbReference type="PROSITE" id="PS50287"/>
    </source>
</evidence>
<keyword evidence="10" id="KW-0812">Transmembrane</keyword>